<evidence type="ECO:0000313" key="7">
    <source>
        <dbReference type="Proteomes" id="UP001630127"/>
    </source>
</evidence>
<dbReference type="Gene3D" id="2.170.150.80">
    <property type="entry name" value="NAC domain"/>
    <property type="match status" value="1"/>
</dbReference>
<dbReference type="Proteomes" id="UP001630127">
    <property type="component" value="Unassembled WGS sequence"/>
</dbReference>
<sequence length="316" mass="35331">METQAISSFHFPPGVRFHPSDEELIVYYLHNKVNSRPLPAAVIGEIELYSYNPWDLPKKAPFGDEEWYFFSPRDRKYPNGARPNRTAASGYWKATGTDKPIFSSSGATILGVKKALVFYTGKPPNGGKTDWIMTEYRLPADTLVRPSKSKRSMRLDDWVLCRIRQKGNMSKNSWEVPHSPTKVMGDIPNVKEVLPSVYTTNTTSDICSSYFLSKDCHLLAKLLATQDFPSMETDSTRATSPSSNFGKNANTVYEHGSIKESQVANSIFASLFNLQGKPNDGNGYDENIPPLKKADVNENEDFLIGNVKSTNGTRLL</sequence>
<dbReference type="PANTHER" id="PTHR31719:SF157">
    <property type="entry name" value="NAC TRANSCRIPTION FACTOR-LIKE PROTEIN"/>
    <property type="match status" value="1"/>
</dbReference>
<keyword evidence="1" id="KW-0805">Transcription regulation</keyword>
<reference evidence="6 7" key="1">
    <citation type="submission" date="2024-11" db="EMBL/GenBank/DDBJ databases">
        <title>A near-complete genome assembly of Cinchona calisaya.</title>
        <authorList>
            <person name="Lian D.C."/>
            <person name="Zhao X.W."/>
            <person name="Wei L."/>
        </authorList>
    </citation>
    <scope>NUCLEOTIDE SEQUENCE [LARGE SCALE GENOMIC DNA]</scope>
    <source>
        <tissue evidence="6">Nenye</tissue>
    </source>
</reference>
<dbReference type="InterPro" id="IPR036093">
    <property type="entry name" value="NAC_dom_sf"/>
</dbReference>
<proteinExistence type="predicted"/>
<keyword evidence="2" id="KW-0238">DNA-binding</keyword>
<evidence type="ECO:0000256" key="3">
    <source>
        <dbReference type="ARBA" id="ARBA00023163"/>
    </source>
</evidence>
<keyword evidence="4" id="KW-0539">Nucleus</keyword>
<keyword evidence="3" id="KW-0804">Transcription</keyword>
<dbReference type="GO" id="GO:0003677">
    <property type="term" value="F:DNA binding"/>
    <property type="evidence" value="ECO:0007669"/>
    <property type="project" value="UniProtKB-KW"/>
</dbReference>
<protein>
    <recommendedName>
        <fullName evidence="5">NAC domain-containing protein</fullName>
    </recommendedName>
</protein>
<dbReference type="EMBL" id="JBJUIK010000004">
    <property type="protein sequence ID" value="KAL3530589.1"/>
    <property type="molecule type" value="Genomic_DNA"/>
</dbReference>
<evidence type="ECO:0000259" key="5">
    <source>
        <dbReference type="PROSITE" id="PS51005"/>
    </source>
</evidence>
<evidence type="ECO:0000256" key="4">
    <source>
        <dbReference type="ARBA" id="ARBA00023242"/>
    </source>
</evidence>
<dbReference type="SUPFAM" id="SSF101941">
    <property type="entry name" value="NAC domain"/>
    <property type="match status" value="1"/>
</dbReference>
<dbReference type="PROSITE" id="PS51005">
    <property type="entry name" value="NAC"/>
    <property type="match status" value="1"/>
</dbReference>
<dbReference type="AlphaFoldDB" id="A0ABD3AG32"/>
<organism evidence="6 7">
    <name type="scientific">Cinchona calisaya</name>
    <dbReference type="NCBI Taxonomy" id="153742"/>
    <lineage>
        <taxon>Eukaryota</taxon>
        <taxon>Viridiplantae</taxon>
        <taxon>Streptophyta</taxon>
        <taxon>Embryophyta</taxon>
        <taxon>Tracheophyta</taxon>
        <taxon>Spermatophyta</taxon>
        <taxon>Magnoliopsida</taxon>
        <taxon>eudicotyledons</taxon>
        <taxon>Gunneridae</taxon>
        <taxon>Pentapetalae</taxon>
        <taxon>asterids</taxon>
        <taxon>lamiids</taxon>
        <taxon>Gentianales</taxon>
        <taxon>Rubiaceae</taxon>
        <taxon>Cinchonoideae</taxon>
        <taxon>Cinchoneae</taxon>
        <taxon>Cinchona</taxon>
    </lineage>
</organism>
<dbReference type="Pfam" id="PF02365">
    <property type="entry name" value="NAM"/>
    <property type="match status" value="1"/>
</dbReference>
<dbReference type="InterPro" id="IPR003441">
    <property type="entry name" value="NAC-dom"/>
</dbReference>
<evidence type="ECO:0000256" key="1">
    <source>
        <dbReference type="ARBA" id="ARBA00023015"/>
    </source>
</evidence>
<gene>
    <name evidence="6" type="ORF">ACH5RR_009911</name>
</gene>
<comment type="caution">
    <text evidence="6">The sequence shown here is derived from an EMBL/GenBank/DDBJ whole genome shotgun (WGS) entry which is preliminary data.</text>
</comment>
<accession>A0ABD3AG32</accession>
<dbReference type="PANTHER" id="PTHR31719">
    <property type="entry name" value="NAC TRANSCRIPTION FACTOR 56"/>
    <property type="match status" value="1"/>
</dbReference>
<keyword evidence="7" id="KW-1185">Reference proteome</keyword>
<evidence type="ECO:0000256" key="2">
    <source>
        <dbReference type="ARBA" id="ARBA00023125"/>
    </source>
</evidence>
<evidence type="ECO:0000313" key="6">
    <source>
        <dbReference type="EMBL" id="KAL3530589.1"/>
    </source>
</evidence>
<name>A0ABD3AG32_9GENT</name>
<feature type="domain" description="NAC" evidence="5">
    <location>
        <begin position="11"/>
        <end position="166"/>
    </location>
</feature>